<dbReference type="SMART" id="SM00028">
    <property type="entry name" value="TPR"/>
    <property type="match status" value="4"/>
</dbReference>
<dbReference type="SUPFAM" id="SSF55073">
    <property type="entry name" value="Nucleotide cyclase"/>
    <property type="match status" value="1"/>
</dbReference>
<dbReference type="Pfam" id="PF07719">
    <property type="entry name" value="TPR_2"/>
    <property type="match status" value="1"/>
</dbReference>
<dbReference type="EC" id="2.7.7.65" evidence="1"/>
<dbReference type="PROSITE" id="PS50005">
    <property type="entry name" value="TPR"/>
    <property type="match status" value="2"/>
</dbReference>
<dbReference type="InterPro" id="IPR011990">
    <property type="entry name" value="TPR-like_helical_dom_sf"/>
</dbReference>
<gene>
    <name evidence="7" type="ORF">SAMN02745704_00217</name>
</gene>
<keyword evidence="8" id="KW-1185">Reference proteome</keyword>
<dbReference type="NCBIfam" id="TIGR00254">
    <property type="entry name" value="GGDEF"/>
    <property type="match status" value="1"/>
</dbReference>
<dbReference type="Pfam" id="PF13432">
    <property type="entry name" value="TPR_16"/>
    <property type="match status" value="1"/>
</dbReference>
<dbReference type="SUPFAM" id="SSF48452">
    <property type="entry name" value="TPR-like"/>
    <property type="match status" value="1"/>
</dbReference>
<dbReference type="InterPro" id="IPR043128">
    <property type="entry name" value="Rev_trsase/Diguanyl_cyclase"/>
</dbReference>
<keyword evidence="2" id="KW-0677">Repeat</keyword>
<organism evidence="7 8">
    <name type="scientific">Paucidesulfovibrio gracilis DSM 16080</name>
    <dbReference type="NCBI Taxonomy" id="1121449"/>
    <lineage>
        <taxon>Bacteria</taxon>
        <taxon>Pseudomonadati</taxon>
        <taxon>Thermodesulfobacteriota</taxon>
        <taxon>Desulfovibrionia</taxon>
        <taxon>Desulfovibrionales</taxon>
        <taxon>Desulfovibrionaceae</taxon>
        <taxon>Paucidesulfovibrio</taxon>
    </lineage>
</organism>
<dbReference type="OrthoDB" id="5430072at2"/>
<dbReference type="PANTHER" id="PTHR45138">
    <property type="entry name" value="REGULATORY COMPONENTS OF SENSORY TRANSDUCTION SYSTEM"/>
    <property type="match status" value="1"/>
</dbReference>
<comment type="catalytic activity">
    <reaction evidence="4">
        <text>2 GTP = 3',3'-c-di-GMP + 2 diphosphate</text>
        <dbReference type="Rhea" id="RHEA:24898"/>
        <dbReference type="ChEBI" id="CHEBI:33019"/>
        <dbReference type="ChEBI" id="CHEBI:37565"/>
        <dbReference type="ChEBI" id="CHEBI:58805"/>
        <dbReference type="EC" id="2.7.7.65"/>
    </reaction>
</comment>
<evidence type="ECO:0000259" key="6">
    <source>
        <dbReference type="PROSITE" id="PS50887"/>
    </source>
</evidence>
<evidence type="ECO:0000256" key="2">
    <source>
        <dbReference type="ARBA" id="ARBA00022737"/>
    </source>
</evidence>
<feature type="repeat" description="TPR" evidence="5">
    <location>
        <begin position="607"/>
        <end position="640"/>
    </location>
</feature>
<evidence type="ECO:0000313" key="8">
    <source>
        <dbReference type="Proteomes" id="UP000190027"/>
    </source>
</evidence>
<keyword evidence="3 5" id="KW-0802">TPR repeat</keyword>
<proteinExistence type="predicted"/>
<sequence length="807" mass="88652">MSVKRNDLLRGVPPLTGRDLVEFEHALKDALRLHVPFESYSLFFPESMNQGQGEPKASYRSSSRELLLPLVLEDHLLGWFVARGVRLKAPRSAPAYLAALARGELEKFALYKSSITDRLTGLFNRDHFLDVLEREIELVDAALMAGDAVALDAAGRGSGFSGGLGVISLDLDRFMLINERYGYGVGDAISQAAGNALLRICPQHAVAARLIHDRFAVFLPDARPRACFQLAELIRSGISRLTHTDPVTGDAISVTASVGHVCYPQGMTGPQLGRSTPERARILLRKATKAVSTAKQHGRNRVFGFADILAKGGKILDVLPMGRLSVTLGRDVDARVGQRFLILPSGGGHRAADAKGHRQGVEAAGNVTHKGEAVLIEVQNDMAYADVLHATDPSLPISAGDRLVKVSEEGAPFEHDGTGRVDADRDRVTGLYAHRDFLARWPVLRRGPETFSLVLFRVLSGADGFARGYESAMRSRVAGLTELVESRLPEGAVGGEFGLGGVVWFLPGVDRDRAQAFMRDVVMDADRRGLELAAGSGVYPYMSFTRADMLDNARKALDHALLLEHPRAAVFDSVSLNISADRLFMQGDLFGAVEEFKLSLLADEANVLARNSLGICYAQLGRPEQARTQFAEALRHAPDDIMAVYNLGWISQRMADTDRAAEYFSRCLELDPSHIYSMLRLGALAEQRGDKDVAEKWYLRASALPGGEPLTMRHLARLAVEREDKERARECLHLALNANHNDHYAMFLLARLYLDSGEDPQIAEVLARQCSALAPEKSEYWDLFIRTLNEQGKTEEARMADARKLRG</sequence>
<evidence type="ECO:0000256" key="5">
    <source>
        <dbReference type="PROSITE-ProRule" id="PRU00339"/>
    </source>
</evidence>
<dbReference type="RefSeq" id="WP_078715802.1">
    <property type="nucleotide sequence ID" value="NZ_FUYC01000001.1"/>
</dbReference>
<dbReference type="STRING" id="1121449.SAMN02745704_00217"/>
<dbReference type="GO" id="GO:0043709">
    <property type="term" value="P:cell adhesion involved in single-species biofilm formation"/>
    <property type="evidence" value="ECO:0007669"/>
    <property type="project" value="TreeGrafter"/>
</dbReference>
<dbReference type="PANTHER" id="PTHR45138:SF9">
    <property type="entry name" value="DIGUANYLATE CYCLASE DGCM-RELATED"/>
    <property type="match status" value="1"/>
</dbReference>
<dbReference type="InterPro" id="IPR029787">
    <property type="entry name" value="Nucleotide_cyclase"/>
</dbReference>
<accession>A0A1T4W459</accession>
<dbReference type="GO" id="GO:1902201">
    <property type="term" value="P:negative regulation of bacterial-type flagellum-dependent cell motility"/>
    <property type="evidence" value="ECO:0007669"/>
    <property type="project" value="TreeGrafter"/>
</dbReference>
<dbReference type="CDD" id="cd01949">
    <property type="entry name" value="GGDEF"/>
    <property type="match status" value="1"/>
</dbReference>
<dbReference type="SMART" id="SM00267">
    <property type="entry name" value="GGDEF"/>
    <property type="match status" value="1"/>
</dbReference>
<dbReference type="InterPro" id="IPR019734">
    <property type="entry name" value="TPR_rpt"/>
</dbReference>
<dbReference type="GO" id="GO:0052621">
    <property type="term" value="F:diguanylate cyclase activity"/>
    <property type="evidence" value="ECO:0007669"/>
    <property type="project" value="UniProtKB-EC"/>
</dbReference>
<evidence type="ECO:0000313" key="7">
    <source>
        <dbReference type="EMBL" id="SKA71838.1"/>
    </source>
</evidence>
<dbReference type="Gene3D" id="1.25.40.10">
    <property type="entry name" value="Tetratricopeptide repeat domain"/>
    <property type="match status" value="1"/>
</dbReference>
<evidence type="ECO:0000256" key="3">
    <source>
        <dbReference type="ARBA" id="ARBA00022803"/>
    </source>
</evidence>
<dbReference type="InterPro" id="IPR013105">
    <property type="entry name" value="TPR_2"/>
</dbReference>
<evidence type="ECO:0000256" key="1">
    <source>
        <dbReference type="ARBA" id="ARBA00012528"/>
    </source>
</evidence>
<dbReference type="InterPro" id="IPR000160">
    <property type="entry name" value="GGDEF_dom"/>
</dbReference>
<dbReference type="Gene3D" id="3.30.70.270">
    <property type="match status" value="1"/>
</dbReference>
<dbReference type="Pfam" id="PF00990">
    <property type="entry name" value="GGDEF"/>
    <property type="match status" value="1"/>
</dbReference>
<protein>
    <recommendedName>
        <fullName evidence="1">diguanylate cyclase</fullName>
        <ecNumber evidence="1">2.7.7.65</ecNumber>
    </recommendedName>
</protein>
<name>A0A1T4W459_9BACT</name>
<dbReference type="InterPro" id="IPR050469">
    <property type="entry name" value="Diguanylate_Cyclase"/>
</dbReference>
<dbReference type="PROSITE" id="PS50887">
    <property type="entry name" value="GGDEF"/>
    <property type="match status" value="1"/>
</dbReference>
<feature type="domain" description="GGDEF" evidence="6">
    <location>
        <begin position="162"/>
        <end position="307"/>
    </location>
</feature>
<dbReference type="EMBL" id="FUYC01000001">
    <property type="protein sequence ID" value="SKA71838.1"/>
    <property type="molecule type" value="Genomic_DNA"/>
</dbReference>
<reference evidence="7 8" key="1">
    <citation type="submission" date="2017-02" db="EMBL/GenBank/DDBJ databases">
        <authorList>
            <person name="Peterson S.W."/>
        </authorList>
    </citation>
    <scope>NUCLEOTIDE SEQUENCE [LARGE SCALE GENOMIC DNA]</scope>
    <source>
        <strain evidence="7 8">DSM 16080</strain>
    </source>
</reference>
<dbReference type="Proteomes" id="UP000190027">
    <property type="component" value="Unassembled WGS sequence"/>
</dbReference>
<feature type="repeat" description="TPR" evidence="5">
    <location>
        <begin position="641"/>
        <end position="674"/>
    </location>
</feature>
<dbReference type="GO" id="GO:0005886">
    <property type="term" value="C:plasma membrane"/>
    <property type="evidence" value="ECO:0007669"/>
    <property type="project" value="TreeGrafter"/>
</dbReference>
<dbReference type="AlphaFoldDB" id="A0A1T4W459"/>
<evidence type="ECO:0000256" key="4">
    <source>
        <dbReference type="ARBA" id="ARBA00034247"/>
    </source>
</evidence>